<reference evidence="2" key="1">
    <citation type="submission" date="2021-02" db="EMBL/GenBank/DDBJ databases">
        <authorList>
            <person name="Nowell W R."/>
        </authorList>
    </citation>
    <scope>NUCLEOTIDE SEQUENCE</scope>
</reference>
<evidence type="ECO:0000313" key="3">
    <source>
        <dbReference type="Proteomes" id="UP000663870"/>
    </source>
</evidence>
<gene>
    <name evidence="2" type="ORF">JXQ802_LOCUS49021</name>
    <name evidence="1" type="ORF">PYM288_LOCUS32968</name>
</gene>
<dbReference type="Proteomes" id="UP000663870">
    <property type="component" value="Unassembled WGS sequence"/>
</dbReference>
<comment type="caution">
    <text evidence="2">The sequence shown here is derived from an EMBL/GenBank/DDBJ whole genome shotgun (WGS) entry which is preliminary data.</text>
</comment>
<name>A0A816BHB6_9BILA</name>
<dbReference type="EMBL" id="CAJNOL010005620">
    <property type="protein sequence ID" value="CAF1607690.1"/>
    <property type="molecule type" value="Genomic_DNA"/>
</dbReference>
<organism evidence="2 3">
    <name type="scientific">Rotaria sordida</name>
    <dbReference type="NCBI Taxonomy" id="392033"/>
    <lineage>
        <taxon>Eukaryota</taxon>
        <taxon>Metazoa</taxon>
        <taxon>Spiralia</taxon>
        <taxon>Gnathifera</taxon>
        <taxon>Rotifera</taxon>
        <taxon>Eurotatoria</taxon>
        <taxon>Bdelloidea</taxon>
        <taxon>Philodinida</taxon>
        <taxon>Philodinidae</taxon>
        <taxon>Rotaria</taxon>
    </lineage>
</organism>
<accession>A0A816BHB6</accession>
<evidence type="ECO:0000313" key="2">
    <source>
        <dbReference type="EMBL" id="CAF1607690.1"/>
    </source>
</evidence>
<proteinExistence type="predicted"/>
<dbReference type="EMBL" id="CAJNOH010004220">
    <property type="protein sequence ID" value="CAF1362906.1"/>
    <property type="molecule type" value="Genomic_DNA"/>
</dbReference>
<dbReference type="Proteomes" id="UP000663854">
    <property type="component" value="Unassembled WGS sequence"/>
</dbReference>
<dbReference type="AlphaFoldDB" id="A0A816BHB6"/>
<protein>
    <submittedName>
        <fullName evidence="2">Uncharacterized protein</fullName>
    </submittedName>
</protein>
<sequence>MDKITKEYDNIRERIENYVQKFINEIEKQRDHALQIINQRQHLNDEAFWTGNGFDNGEKLDFFISLVQTGQKKLLAKNITDKDLIELSDNLHTMPDVDEKLIELIQFSQLKLEFDELLPTKKFIHLSDFQEINNKDDKSINNNEENDCISL</sequence>
<evidence type="ECO:0000313" key="1">
    <source>
        <dbReference type="EMBL" id="CAF1362906.1"/>
    </source>
</evidence>
<keyword evidence="3" id="KW-1185">Reference proteome</keyword>